<dbReference type="InterPro" id="IPR012334">
    <property type="entry name" value="Pectin_lyas_fold"/>
</dbReference>
<evidence type="ECO:0000256" key="14">
    <source>
        <dbReference type="PROSITE-ProRule" id="PRU10040"/>
    </source>
</evidence>
<sequence length="498" mass="54983">MENIQAQKQHKNKRKILILSAFLSLLVVAAVSIPLAHRHTSATSHAASSVVRSTCAATLYPELCLSTVASAAPSAAVKSSKDVLIAALNYTIYTVERNFFTLKKISREQRKTLTRRERVALHDCFDMVDDTLEELHESELELEDFGFKNYSLAAHKENLLTLLSAAQTNQESCLDGFSHDGADKKVREALIAGQMHVFRLVSNVMAIIKNLSDHEVATKLKSEGRTLAEEQGEWPEWIKAGVYRENVEIPRRKTNLMFVGDGRTTTIITASRNVVDGSTTFNSATVGPSKHQAVALRVNADLCAFYRCDMLAYQDTLYVHSLRQFYTGCIIAGTVDFIFGNANAVLQNCDIHARRPNSGQRNMVTAQGRDDPNQNTGIVIQKCRIGATSDLKPVQSSFPTYLGRPWKEYSRTVVMQSDISNVIHPAGWYEWNGNFALATLFYAEYQNTGAGAPTGNRVKWGGFRVLTSASQAQPFTAGNFIGGGNWLQATGFPFSLGL</sequence>
<evidence type="ECO:0000313" key="18">
    <source>
        <dbReference type="Proteomes" id="UP000298416"/>
    </source>
</evidence>
<keyword evidence="7" id="KW-0964">Secreted</keyword>
<comment type="similarity">
    <text evidence="4">In the C-terminal section; belongs to the pectinesterase family.</text>
</comment>
<dbReference type="Gene3D" id="1.20.140.40">
    <property type="entry name" value="Invertase/pectin methylesterase inhibitor family protein"/>
    <property type="match status" value="1"/>
</dbReference>
<evidence type="ECO:0000256" key="12">
    <source>
        <dbReference type="ARBA" id="ARBA00023316"/>
    </source>
</evidence>
<evidence type="ECO:0000256" key="8">
    <source>
        <dbReference type="ARBA" id="ARBA00022801"/>
    </source>
</evidence>
<evidence type="ECO:0000259" key="16">
    <source>
        <dbReference type="SMART" id="SM00856"/>
    </source>
</evidence>
<dbReference type="EMBL" id="PNBA02000019">
    <property type="protein sequence ID" value="KAG6390919.1"/>
    <property type="molecule type" value="Genomic_DNA"/>
</dbReference>
<evidence type="ECO:0000256" key="15">
    <source>
        <dbReference type="RuleBase" id="RU000589"/>
    </source>
</evidence>
<keyword evidence="6" id="KW-0134">Cell wall</keyword>
<dbReference type="AlphaFoldDB" id="A0A8X8WAP8"/>
<keyword evidence="18" id="KW-1185">Reference proteome</keyword>
<accession>A0A8X8WAP8</accession>
<evidence type="ECO:0000256" key="9">
    <source>
        <dbReference type="ARBA" id="ARBA00023085"/>
    </source>
</evidence>
<dbReference type="PROSITE" id="PS00503">
    <property type="entry name" value="PECTINESTERASE_2"/>
    <property type="match status" value="1"/>
</dbReference>
<comment type="similarity">
    <text evidence="3">In the N-terminal section; belongs to the PMEI family.</text>
</comment>
<dbReference type="NCBIfam" id="TIGR01614">
    <property type="entry name" value="PME_inhib"/>
    <property type="match status" value="1"/>
</dbReference>
<protein>
    <recommendedName>
        <fullName evidence="5 15">Pectinesterase</fullName>
        <ecNumber evidence="5 15">3.1.1.11</ecNumber>
    </recommendedName>
</protein>
<feature type="active site" evidence="14">
    <location>
        <position position="336"/>
    </location>
</feature>
<dbReference type="FunFam" id="1.20.140.40:FF:000010">
    <property type="entry name" value="Pectinesterase"/>
    <property type="match status" value="1"/>
</dbReference>
<dbReference type="InterPro" id="IPR000070">
    <property type="entry name" value="Pectinesterase_cat"/>
</dbReference>
<feature type="domain" description="Pectinesterase inhibitor" evidence="16">
    <location>
        <begin position="46"/>
        <end position="207"/>
    </location>
</feature>
<evidence type="ECO:0000256" key="7">
    <source>
        <dbReference type="ARBA" id="ARBA00022525"/>
    </source>
</evidence>
<dbReference type="GO" id="GO:0004857">
    <property type="term" value="F:enzyme inhibitor activity"/>
    <property type="evidence" value="ECO:0007669"/>
    <property type="project" value="InterPro"/>
</dbReference>
<dbReference type="Gene3D" id="2.160.20.10">
    <property type="entry name" value="Single-stranded right-handed beta-helix, Pectin lyase-like"/>
    <property type="match status" value="1"/>
</dbReference>
<evidence type="ECO:0000256" key="2">
    <source>
        <dbReference type="ARBA" id="ARBA00005184"/>
    </source>
</evidence>
<gene>
    <name evidence="17" type="ORF">SASPL_148664</name>
</gene>
<dbReference type="GO" id="GO:0030599">
    <property type="term" value="F:pectinesterase activity"/>
    <property type="evidence" value="ECO:0007669"/>
    <property type="project" value="UniProtKB-UniRule"/>
</dbReference>
<dbReference type="InterPro" id="IPR006501">
    <property type="entry name" value="Pectinesterase_inhib_dom"/>
</dbReference>
<proteinExistence type="inferred from homology"/>
<dbReference type="EC" id="3.1.1.11" evidence="5 15"/>
<dbReference type="GO" id="GO:0042545">
    <property type="term" value="P:cell wall modification"/>
    <property type="evidence" value="ECO:0007669"/>
    <property type="project" value="UniProtKB-UniRule"/>
</dbReference>
<keyword evidence="8 15" id="KW-0378">Hydrolase</keyword>
<dbReference type="SUPFAM" id="SSF101148">
    <property type="entry name" value="Plant invertase/pectin methylesterase inhibitor"/>
    <property type="match status" value="1"/>
</dbReference>
<dbReference type="FunFam" id="2.160.20.10:FF:000029">
    <property type="entry name" value="Pectinesterase 4"/>
    <property type="match status" value="1"/>
</dbReference>
<evidence type="ECO:0000256" key="3">
    <source>
        <dbReference type="ARBA" id="ARBA00006027"/>
    </source>
</evidence>
<dbReference type="PANTHER" id="PTHR31707">
    <property type="entry name" value="PECTINESTERASE"/>
    <property type="match status" value="1"/>
</dbReference>
<reference evidence="17" key="1">
    <citation type="submission" date="2018-01" db="EMBL/GenBank/DDBJ databases">
        <authorList>
            <person name="Mao J.F."/>
        </authorList>
    </citation>
    <scope>NUCLEOTIDE SEQUENCE</scope>
    <source>
        <strain evidence="17">Huo1</strain>
        <tissue evidence="17">Leaf</tissue>
    </source>
</reference>
<keyword evidence="9 15" id="KW-0063">Aspartyl esterase</keyword>
<dbReference type="GO" id="GO:0045490">
    <property type="term" value="P:pectin catabolic process"/>
    <property type="evidence" value="ECO:0007669"/>
    <property type="project" value="UniProtKB-UniRule"/>
</dbReference>
<evidence type="ECO:0000256" key="11">
    <source>
        <dbReference type="ARBA" id="ARBA00023180"/>
    </source>
</evidence>
<evidence type="ECO:0000256" key="5">
    <source>
        <dbReference type="ARBA" id="ARBA00013229"/>
    </source>
</evidence>
<evidence type="ECO:0000256" key="10">
    <source>
        <dbReference type="ARBA" id="ARBA00023157"/>
    </source>
</evidence>
<name>A0A8X8WAP8_SALSN</name>
<dbReference type="CDD" id="cd15798">
    <property type="entry name" value="PMEI-like_3"/>
    <property type="match status" value="1"/>
</dbReference>
<dbReference type="Pfam" id="PF01095">
    <property type="entry name" value="Pectinesterase"/>
    <property type="match status" value="1"/>
</dbReference>
<dbReference type="Proteomes" id="UP000298416">
    <property type="component" value="Unassembled WGS sequence"/>
</dbReference>
<dbReference type="Pfam" id="PF04043">
    <property type="entry name" value="PMEI"/>
    <property type="match status" value="1"/>
</dbReference>
<organism evidence="17">
    <name type="scientific">Salvia splendens</name>
    <name type="common">Scarlet sage</name>
    <dbReference type="NCBI Taxonomy" id="180675"/>
    <lineage>
        <taxon>Eukaryota</taxon>
        <taxon>Viridiplantae</taxon>
        <taxon>Streptophyta</taxon>
        <taxon>Embryophyta</taxon>
        <taxon>Tracheophyta</taxon>
        <taxon>Spermatophyta</taxon>
        <taxon>Magnoliopsida</taxon>
        <taxon>eudicotyledons</taxon>
        <taxon>Gunneridae</taxon>
        <taxon>Pentapetalae</taxon>
        <taxon>asterids</taxon>
        <taxon>lamiids</taxon>
        <taxon>Lamiales</taxon>
        <taxon>Lamiaceae</taxon>
        <taxon>Nepetoideae</taxon>
        <taxon>Mentheae</taxon>
        <taxon>Salviinae</taxon>
        <taxon>Salvia</taxon>
        <taxon>Salvia subgen. Calosphace</taxon>
        <taxon>core Calosphace</taxon>
    </lineage>
</organism>
<dbReference type="SUPFAM" id="SSF51126">
    <property type="entry name" value="Pectin lyase-like"/>
    <property type="match status" value="1"/>
</dbReference>
<comment type="caution">
    <text evidence="17">The sequence shown here is derived from an EMBL/GenBank/DDBJ whole genome shotgun (WGS) entry which is preliminary data.</text>
</comment>
<dbReference type="InterPro" id="IPR035513">
    <property type="entry name" value="Invertase/methylesterase_inhib"/>
</dbReference>
<keyword evidence="10" id="KW-1015">Disulfide bond</keyword>
<evidence type="ECO:0000256" key="1">
    <source>
        <dbReference type="ARBA" id="ARBA00004191"/>
    </source>
</evidence>
<evidence type="ECO:0000256" key="4">
    <source>
        <dbReference type="ARBA" id="ARBA00007786"/>
    </source>
</evidence>
<dbReference type="InterPro" id="IPR033131">
    <property type="entry name" value="Pectinesterase_Asp_AS"/>
</dbReference>
<keyword evidence="11" id="KW-0325">Glycoprotein</keyword>
<comment type="catalytic activity">
    <reaction evidence="13 15">
        <text>[(1-&gt;4)-alpha-D-galacturonosyl methyl ester](n) + n H2O = [(1-&gt;4)-alpha-D-galacturonosyl](n) + n methanol + n H(+)</text>
        <dbReference type="Rhea" id="RHEA:22380"/>
        <dbReference type="Rhea" id="RHEA-COMP:14570"/>
        <dbReference type="Rhea" id="RHEA-COMP:14573"/>
        <dbReference type="ChEBI" id="CHEBI:15377"/>
        <dbReference type="ChEBI" id="CHEBI:15378"/>
        <dbReference type="ChEBI" id="CHEBI:17790"/>
        <dbReference type="ChEBI" id="CHEBI:140522"/>
        <dbReference type="ChEBI" id="CHEBI:140523"/>
        <dbReference type="EC" id="3.1.1.11"/>
    </reaction>
</comment>
<evidence type="ECO:0000256" key="13">
    <source>
        <dbReference type="ARBA" id="ARBA00047928"/>
    </source>
</evidence>
<comment type="pathway">
    <text evidence="2 15">Glycan metabolism; pectin degradation; 2-dehydro-3-deoxy-D-gluconate from pectin: step 1/5.</text>
</comment>
<comment type="subcellular location">
    <subcellularLocation>
        <location evidence="1">Secreted</location>
        <location evidence="1">Cell wall</location>
    </subcellularLocation>
</comment>
<evidence type="ECO:0000313" key="17">
    <source>
        <dbReference type="EMBL" id="KAG6390919.1"/>
    </source>
</evidence>
<evidence type="ECO:0000256" key="6">
    <source>
        <dbReference type="ARBA" id="ARBA00022512"/>
    </source>
</evidence>
<keyword evidence="12" id="KW-0961">Cell wall biogenesis/degradation</keyword>
<dbReference type="InterPro" id="IPR011050">
    <property type="entry name" value="Pectin_lyase_fold/virulence"/>
</dbReference>
<dbReference type="SMART" id="SM00856">
    <property type="entry name" value="PMEI"/>
    <property type="match status" value="1"/>
</dbReference>
<reference evidence="17" key="2">
    <citation type="submission" date="2020-08" db="EMBL/GenBank/DDBJ databases">
        <title>Plant Genome Project.</title>
        <authorList>
            <person name="Zhang R.-G."/>
        </authorList>
    </citation>
    <scope>NUCLEOTIDE SEQUENCE</scope>
    <source>
        <strain evidence="17">Huo1</strain>
        <tissue evidence="17">Leaf</tissue>
    </source>
</reference>